<feature type="active site" description="Proton donor" evidence="10 11">
    <location>
        <position position="375"/>
    </location>
</feature>
<protein>
    <recommendedName>
        <fullName evidence="10">1,4-alpha-glucan branching enzyme GlgB</fullName>
        <ecNumber evidence="10">2.4.1.18</ecNumber>
    </recommendedName>
    <alternativeName>
        <fullName evidence="10">1,4-alpha-D-glucan:1,4-alpha-D-glucan 6-glucosyl-transferase</fullName>
    </alternativeName>
    <alternativeName>
        <fullName evidence="10">Alpha-(1-&gt;4)-glucan branching enzyme</fullName>
    </alternativeName>
    <alternativeName>
        <fullName evidence="10">Glycogen branching enzyme</fullName>
        <shortName evidence="10">BE</shortName>
    </alternativeName>
</protein>
<keyword evidence="7 10" id="KW-0808">Transferase</keyword>
<dbReference type="SUPFAM" id="SSF51445">
    <property type="entry name" value="(Trans)glycosidases"/>
    <property type="match status" value="1"/>
</dbReference>
<feature type="domain" description="Glycosyl hydrolase family 13 catalytic" evidence="12">
    <location>
        <begin position="163"/>
        <end position="534"/>
    </location>
</feature>
<comment type="function">
    <text evidence="2 10">Catalyzes the formation of the alpha-1,6-glucosidic linkages in glycogen by scission of a 1,4-alpha-linked oligosaccharide from growing alpha-1,4-glucan chains and the subsequent attachment of the oligosaccharide to the alpha-1,6 position.</text>
</comment>
<dbReference type="HAMAP" id="MF_00685">
    <property type="entry name" value="GlgB"/>
    <property type="match status" value="1"/>
</dbReference>
<sequence length="644" mass="73917">MTMWDAKPPRHDVSRLTEHDVYLFKQGNHFDLPDKLGSRAMAVEGEDGVHFAVWAPNAKSVSVVGDFNGWEPGRHPMAVRHDASGIYECFVPGLGQGARYKYHISSTVADYRADKGDPYAFYWETSPNTASIVWDLDHAWQDAAWMASRQEKNGFSSPISIYEVHLGSFRRVHEDRYRSLSYLELADSLTEHVLRAGFSHVEFLPIMEHPFFGSWGYQTLGYFAPTSRFGTPQDFMTLIDRLHQNGIGVVLDWVPSHFPTDGYGLSFFDGTHLYEHEDPKKGYHPDWNCYIFNTGRYEVKAFLISSALFWLKNYHVDALRVDAVASMLYLDYSRREGEWIPNIHGGRENLDNIEFLRRLNEMVYTRFPDCETMAEESTSWPMVSRPPYLGGLGFGMKWNMGWMHDTLAYFANDPIFRKYHHSQLTFSIWYAFSENFVLPLSHDEVVYGKGSLLSKMPGDDWRRFANLRLLYGYMFGHPGKKLLFMGGEFGQWQEWNHDAEPQWELLESPPHQGILQWVADLNRLYKAEPALYERDFKAEGFEWIDYRDAEASVLSFLRRGKSPGEMVLVALNFTPVPRESYRIGVPVPGLWTELLNSDARAYGGSGLGNAGAVMAEEIESFDHPYSLTLTLPPLAAVFLRPTRG</sequence>
<dbReference type="InterPro" id="IPR017853">
    <property type="entry name" value="GH"/>
</dbReference>
<dbReference type="STRING" id="596152.DesU5LDRAFT_4074"/>
<evidence type="ECO:0000256" key="1">
    <source>
        <dbReference type="ARBA" id="ARBA00000826"/>
    </source>
</evidence>
<feature type="active site" description="Nucleophile" evidence="10 11">
    <location>
        <position position="322"/>
    </location>
</feature>
<dbReference type="InterPro" id="IPR006048">
    <property type="entry name" value="A-amylase/branching_C"/>
</dbReference>
<dbReference type="GO" id="GO:0043169">
    <property type="term" value="F:cation binding"/>
    <property type="evidence" value="ECO:0007669"/>
    <property type="project" value="InterPro"/>
</dbReference>
<comment type="subunit">
    <text evidence="10">Monomer.</text>
</comment>
<evidence type="ECO:0000256" key="5">
    <source>
        <dbReference type="ARBA" id="ARBA00022600"/>
    </source>
</evidence>
<keyword evidence="9 10" id="KW-0119">Carbohydrate metabolism</keyword>
<evidence type="ECO:0000256" key="3">
    <source>
        <dbReference type="ARBA" id="ARBA00004964"/>
    </source>
</evidence>
<organism evidence="13">
    <name type="scientific">Desulfovibrio sp. U5L</name>
    <dbReference type="NCBI Taxonomy" id="596152"/>
    <lineage>
        <taxon>Bacteria</taxon>
        <taxon>Pseudomonadati</taxon>
        <taxon>Thermodesulfobacteriota</taxon>
        <taxon>Desulfovibrionia</taxon>
        <taxon>Desulfovibrionales</taxon>
        <taxon>Desulfovibrionaceae</taxon>
        <taxon>Desulfovibrio</taxon>
    </lineage>
</organism>
<dbReference type="Gene3D" id="3.20.20.80">
    <property type="entry name" value="Glycosidases"/>
    <property type="match status" value="1"/>
</dbReference>
<dbReference type="SMART" id="SM00642">
    <property type="entry name" value="Aamy"/>
    <property type="match status" value="1"/>
</dbReference>
<keyword evidence="5 10" id="KW-0321">Glycogen metabolism</keyword>
<dbReference type="eggNOG" id="COG0296">
    <property type="taxonomic scope" value="Bacteria"/>
</dbReference>
<evidence type="ECO:0000256" key="11">
    <source>
        <dbReference type="PIRSR" id="PIRSR000463-1"/>
    </source>
</evidence>
<dbReference type="GO" id="GO:0004553">
    <property type="term" value="F:hydrolase activity, hydrolyzing O-glycosyl compounds"/>
    <property type="evidence" value="ECO:0007669"/>
    <property type="project" value="InterPro"/>
</dbReference>
<dbReference type="NCBIfam" id="NF003811">
    <property type="entry name" value="PRK05402.1"/>
    <property type="match status" value="1"/>
</dbReference>
<reference evidence="13" key="1">
    <citation type="submission" date="2011-11" db="EMBL/GenBank/DDBJ databases">
        <title>Improved High-Quality Draft sequence of Desulfovibrio sp. U5L.</title>
        <authorList>
            <consortium name="US DOE Joint Genome Institute"/>
            <person name="Lucas S."/>
            <person name="Han J."/>
            <person name="Lapidus A."/>
            <person name="Cheng J.-F."/>
            <person name="Goodwin L."/>
            <person name="Pitluck S."/>
            <person name="Peters L."/>
            <person name="Ovchinnikova G."/>
            <person name="Held B."/>
            <person name="Detter J.C."/>
            <person name="Han C."/>
            <person name="Tapia R."/>
            <person name="Land M."/>
            <person name="Hauser L."/>
            <person name="Kyrpides N."/>
            <person name="Ivanova N."/>
            <person name="Pagani I."/>
            <person name="Gabster J."/>
            <person name="Walker C."/>
            <person name="Stolyar S."/>
            <person name="Stahl D."/>
            <person name="Arkin A."/>
            <person name="Dehal P."/>
            <person name="Hazen T."/>
            <person name="Woyke T."/>
        </authorList>
    </citation>
    <scope>NUCLEOTIDE SEQUENCE [LARGE SCALE GENOMIC DNA]</scope>
    <source>
        <strain evidence="13">U5L</strain>
    </source>
</reference>
<dbReference type="CDD" id="cd02855">
    <property type="entry name" value="E_set_GBE_prok_N"/>
    <property type="match status" value="1"/>
</dbReference>
<dbReference type="OrthoDB" id="9800174at2"/>
<evidence type="ECO:0000256" key="7">
    <source>
        <dbReference type="ARBA" id="ARBA00022679"/>
    </source>
</evidence>
<evidence type="ECO:0000256" key="6">
    <source>
        <dbReference type="ARBA" id="ARBA00022676"/>
    </source>
</evidence>
<keyword evidence="6 10" id="KW-0328">Glycosyltransferase</keyword>
<evidence type="ECO:0000256" key="9">
    <source>
        <dbReference type="ARBA" id="ARBA00023277"/>
    </source>
</evidence>
<dbReference type="FunFam" id="2.60.40.1180:FF:000002">
    <property type="entry name" value="1,4-alpha-glucan branching enzyme GlgB"/>
    <property type="match status" value="1"/>
</dbReference>
<dbReference type="GO" id="GO:0005978">
    <property type="term" value="P:glycogen biosynthetic process"/>
    <property type="evidence" value="ECO:0007669"/>
    <property type="project" value="UniProtKB-UniRule"/>
</dbReference>
<evidence type="ECO:0000256" key="2">
    <source>
        <dbReference type="ARBA" id="ARBA00002953"/>
    </source>
</evidence>
<dbReference type="Pfam" id="PF02806">
    <property type="entry name" value="Alpha-amylase_C"/>
    <property type="match status" value="1"/>
</dbReference>
<dbReference type="InterPro" id="IPR004193">
    <property type="entry name" value="Glyco_hydro_13_N"/>
</dbReference>
<dbReference type="InterPro" id="IPR044143">
    <property type="entry name" value="GlgB_N_E_set_prok"/>
</dbReference>
<name>I2Q7B2_9BACT</name>
<dbReference type="PANTHER" id="PTHR43651:SF3">
    <property type="entry name" value="1,4-ALPHA-GLUCAN-BRANCHING ENZYME"/>
    <property type="match status" value="1"/>
</dbReference>
<dbReference type="Gene3D" id="2.60.40.1180">
    <property type="entry name" value="Golgi alpha-mannosidase II"/>
    <property type="match status" value="1"/>
</dbReference>
<accession>I2Q7B2</accession>
<dbReference type="InterPro" id="IPR013780">
    <property type="entry name" value="Glyco_hydro_b"/>
</dbReference>
<dbReference type="CDD" id="cd11322">
    <property type="entry name" value="AmyAc_Glg_BE"/>
    <property type="match status" value="1"/>
</dbReference>
<dbReference type="Pfam" id="PF02922">
    <property type="entry name" value="CBM_48"/>
    <property type="match status" value="1"/>
</dbReference>
<dbReference type="AlphaFoldDB" id="I2Q7B2"/>
<dbReference type="GO" id="GO:0005829">
    <property type="term" value="C:cytosol"/>
    <property type="evidence" value="ECO:0007669"/>
    <property type="project" value="TreeGrafter"/>
</dbReference>
<dbReference type="InterPro" id="IPR013783">
    <property type="entry name" value="Ig-like_fold"/>
</dbReference>
<evidence type="ECO:0000259" key="12">
    <source>
        <dbReference type="SMART" id="SM00642"/>
    </source>
</evidence>
<dbReference type="HOGENOM" id="CLU_004245_3_2_7"/>
<dbReference type="UniPathway" id="UPA00164"/>
<comment type="similarity">
    <text evidence="4 10">Belongs to the glycosyl hydrolase 13 family. GlgB subfamily.</text>
</comment>
<dbReference type="PANTHER" id="PTHR43651">
    <property type="entry name" value="1,4-ALPHA-GLUCAN-BRANCHING ENZYME"/>
    <property type="match status" value="1"/>
</dbReference>
<dbReference type="Gene3D" id="2.60.40.10">
    <property type="entry name" value="Immunoglobulins"/>
    <property type="match status" value="1"/>
</dbReference>
<proteinExistence type="inferred from homology"/>
<evidence type="ECO:0000256" key="8">
    <source>
        <dbReference type="ARBA" id="ARBA00023056"/>
    </source>
</evidence>
<dbReference type="NCBIfam" id="NF008967">
    <property type="entry name" value="PRK12313.1"/>
    <property type="match status" value="1"/>
</dbReference>
<evidence type="ECO:0000256" key="10">
    <source>
        <dbReference type="HAMAP-Rule" id="MF_00685"/>
    </source>
</evidence>
<dbReference type="NCBIfam" id="TIGR01515">
    <property type="entry name" value="branching_enzym"/>
    <property type="match status" value="1"/>
</dbReference>
<dbReference type="FunFam" id="3.20.20.80:FF:000003">
    <property type="entry name" value="1,4-alpha-glucan branching enzyme GlgB"/>
    <property type="match status" value="1"/>
</dbReference>
<dbReference type="EMBL" id="JH600068">
    <property type="protein sequence ID" value="EIG55668.1"/>
    <property type="molecule type" value="Genomic_DNA"/>
</dbReference>
<dbReference type="InterPro" id="IPR006047">
    <property type="entry name" value="GH13_cat_dom"/>
</dbReference>
<dbReference type="GO" id="GO:0003844">
    <property type="term" value="F:1,4-alpha-glucan branching enzyme activity"/>
    <property type="evidence" value="ECO:0007669"/>
    <property type="project" value="UniProtKB-UniRule"/>
</dbReference>
<gene>
    <name evidence="10" type="primary">glgB</name>
    <name evidence="13" type="ORF">DesU5LDRAFT_4074</name>
</gene>
<comment type="pathway">
    <text evidence="3 10">Glycan biosynthesis; glycogen biosynthesis.</text>
</comment>
<keyword evidence="8 10" id="KW-0320">Glycogen biosynthesis</keyword>
<dbReference type="PIRSF" id="PIRSF000463">
    <property type="entry name" value="GlgB"/>
    <property type="match status" value="1"/>
</dbReference>
<dbReference type="InterPro" id="IPR006407">
    <property type="entry name" value="GlgB"/>
</dbReference>
<evidence type="ECO:0000256" key="4">
    <source>
        <dbReference type="ARBA" id="ARBA00009000"/>
    </source>
</evidence>
<dbReference type="SUPFAM" id="SSF51011">
    <property type="entry name" value="Glycosyl hydrolase domain"/>
    <property type="match status" value="1"/>
</dbReference>
<comment type="catalytic activity">
    <reaction evidence="1 10">
        <text>Transfers a segment of a (1-&gt;4)-alpha-D-glucan chain to a primary hydroxy group in a similar glucan chain.</text>
        <dbReference type="EC" id="2.4.1.18"/>
    </reaction>
</comment>
<dbReference type="InterPro" id="IPR037439">
    <property type="entry name" value="Branching_enzy"/>
</dbReference>
<evidence type="ECO:0000313" key="13">
    <source>
        <dbReference type="EMBL" id="EIG55668.1"/>
    </source>
</evidence>
<dbReference type="EC" id="2.4.1.18" evidence="10"/>